<gene>
    <name evidence="2" type="ORF">XENORESO_014397</name>
</gene>
<evidence type="ECO:0000313" key="2">
    <source>
        <dbReference type="EMBL" id="MEQ2278214.1"/>
    </source>
</evidence>
<evidence type="ECO:0000313" key="3">
    <source>
        <dbReference type="Proteomes" id="UP001444071"/>
    </source>
</evidence>
<name>A0ABV0XA85_9TELE</name>
<comment type="caution">
    <text evidence="2">The sequence shown here is derived from an EMBL/GenBank/DDBJ whole genome shotgun (WGS) entry which is preliminary data.</text>
</comment>
<protein>
    <recommendedName>
        <fullName evidence="1">Tyrosine-protein phosphatase domain-containing protein</fullName>
    </recommendedName>
</protein>
<feature type="domain" description="Tyrosine-protein phosphatase" evidence="1">
    <location>
        <begin position="52"/>
        <end position="195"/>
    </location>
</feature>
<dbReference type="Proteomes" id="UP001444071">
    <property type="component" value="Unassembled WGS sequence"/>
</dbReference>
<dbReference type="PROSITE" id="PS50054">
    <property type="entry name" value="TYR_PHOSPHATASE_DUAL"/>
    <property type="match status" value="1"/>
</dbReference>
<dbReference type="EMBL" id="JAHRIM010094632">
    <property type="protein sequence ID" value="MEQ2278214.1"/>
    <property type="molecule type" value="Genomic_DNA"/>
</dbReference>
<dbReference type="InterPro" id="IPR020422">
    <property type="entry name" value="TYR_PHOSPHATASE_DUAL_dom"/>
</dbReference>
<dbReference type="PANTHER" id="PTHR46659">
    <property type="entry name" value="SERINE/THREONINE/TYROSINE-INTERACTING-LIKE PROTEIN 1"/>
    <property type="match status" value="1"/>
</dbReference>
<organism evidence="2 3">
    <name type="scientific">Xenotaenia resolanae</name>
    <dbReference type="NCBI Taxonomy" id="208358"/>
    <lineage>
        <taxon>Eukaryota</taxon>
        <taxon>Metazoa</taxon>
        <taxon>Chordata</taxon>
        <taxon>Craniata</taxon>
        <taxon>Vertebrata</taxon>
        <taxon>Euteleostomi</taxon>
        <taxon>Actinopterygii</taxon>
        <taxon>Neopterygii</taxon>
        <taxon>Teleostei</taxon>
        <taxon>Neoteleostei</taxon>
        <taxon>Acanthomorphata</taxon>
        <taxon>Ovalentaria</taxon>
        <taxon>Atherinomorphae</taxon>
        <taxon>Cyprinodontiformes</taxon>
        <taxon>Goodeidae</taxon>
        <taxon>Xenotaenia</taxon>
    </lineage>
</organism>
<feature type="non-terminal residue" evidence="2">
    <location>
        <position position="1"/>
    </location>
</feature>
<sequence length="206" mass="23291">RAVNCAQVLAKSSSHPVQILTGGFRTFSALYPFLRTEKILYTITELENLTIYPVEIISGLLYMGDQKQSQDANTLKDLKISATVNLSHFTQNDSAEGIQVILNIPVADDVESDLYSNFQTVCWFISSHINAGSRVLIVSRQGRSRCSAVAIAFLMDHFKYTLEDAWRHMIKCKPTMRPNTGFLQQLCDWEVHTMGRKHTDLSKAQF</sequence>
<dbReference type="PANTHER" id="PTHR46659:SF1">
    <property type="entry name" value="SERINE_THREONINE_TYROSINE-INTERACTING-LIKE PROTEIN 1"/>
    <property type="match status" value="1"/>
</dbReference>
<dbReference type="Pfam" id="PF00782">
    <property type="entry name" value="DSPc"/>
    <property type="match status" value="1"/>
</dbReference>
<evidence type="ECO:0000259" key="1">
    <source>
        <dbReference type="PROSITE" id="PS50054"/>
    </source>
</evidence>
<dbReference type="InterPro" id="IPR053272">
    <property type="entry name" value="STY_interacting-like"/>
</dbReference>
<reference evidence="2 3" key="1">
    <citation type="submission" date="2021-06" db="EMBL/GenBank/DDBJ databases">
        <authorList>
            <person name="Palmer J.M."/>
        </authorList>
    </citation>
    <scope>NUCLEOTIDE SEQUENCE [LARGE SCALE GENOMIC DNA]</scope>
    <source>
        <strain evidence="2 3">XR_2019</strain>
        <tissue evidence="2">Muscle</tissue>
    </source>
</reference>
<proteinExistence type="predicted"/>
<dbReference type="Gene3D" id="3.90.190.10">
    <property type="entry name" value="Protein tyrosine phosphatase superfamily"/>
    <property type="match status" value="1"/>
</dbReference>
<keyword evidence="3" id="KW-1185">Reference proteome</keyword>
<dbReference type="SMART" id="SM00195">
    <property type="entry name" value="DSPc"/>
    <property type="match status" value="1"/>
</dbReference>
<dbReference type="InterPro" id="IPR029021">
    <property type="entry name" value="Prot-tyrosine_phosphatase-like"/>
</dbReference>
<dbReference type="SUPFAM" id="SSF52799">
    <property type="entry name" value="(Phosphotyrosine protein) phosphatases II"/>
    <property type="match status" value="1"/>
</dbReference>
<accession>A0ABV0XA85</accession>
<dbReference type="InterPro" id="IPR000340">
    <property type="entry name" value="Dual-sp_phosphatase_cat-dom"/>
</dbReference>